<dbReference type="InterPro" id="IPR050866">
    <property type="entry name" value="CNG_cation_channel"/>
</dbReference>
<evidence type="ECO:0000256" key="8">
    <source>
        <dbReference type="ARBA" id="ARBA00023303"/>
    </source>
</evidence>
<dbReference type="SUPFAM" id="SSF51206">
    <property type="entry name" value="cAMP-binding domain-like"/>
    <property type="match status" value="1"/>
</dbReference>
<dbReference type="FunFam" id="1.10.287.70:FF:000030">
    <property type="entry name" value="Cyclic nucleotide-gated channel alpha 3"/>
    <property type="match status" value="1"/>
</dbReference>
<evidence type="ECO:0000256" key="6">
    <source>
        <dbReference type="ARBA" id="ARBA00023136"/>
    </source>
</evidence>
<dbReference type="Proteomes" id="UP001159042">
    <property type="component" value="Unassembled WGS sequence"/>
</dbReference>
<dbReference type="Pfam" id="PF00027">
    <property type="entry name" value="cNMP_binding"/>
    <property type="match status" value="1"/>
</dbReference>
<keyword evidence="8" id="KW-0407">Ion channel</keyword>
<dbReference type="InterPro" id="IPR018488">
    <property type="entry name" value="cNMP-bd_CS"/>
</dbReference>
<name>A0AAV8WFI1_9CUCU</name>
<dbReference type="AlphaFoldDB" id="A0AAV8WFI1"/>
<organism evidence="13 14">
    <name type="scientific">Exocentrus adspersus</name>
    <dbReference type="NCBI Taxonomy" id="1586481"/>
    <lineage>
        <taxon>Eukaryota</taxon>
        <taxon>Metazoa</taxon>
        <taxon>Ecdysozoa</taxon>
        <taxon>Arthropoda</taxon>
        <taxon>Hexapoda</taxon>
        <taxon>Insecta</taxon>
        <taxon>Pterygota</taxon>
        <taxon>Neoptera</taxon>
        <taxon>Endopterygota</taxon>
        <taxon>Coleoptera</taxon>
        <taxon>Polyphaga</taxon>
        <taxon>Cucujiformia</taxon>
        <taxon>Chrysomeloidea</taxon>
        <taxon>Cerambycidae</taxon>
        <taxon>Lamiinae</taxon>
        <taxon>Acanthocinini</taxon>
        <taxon>Exocentrus</taxon>
    </lineage>
</organism>
<dbReference type="GO" id="GO:0005222">
    <property type="term" value="F:intracellularly cAMP-activated cation channel activity"/>
    <property type="evidence" value="ECO:0007669"/>
    <property type="project" value="TreeGrafter"/>
</dbReference>
<dbReference type="InterPro" id="IPR018490">
    <property type="entry name" value="cNMP-bd_dom_sf"/>
</dbReference>
<evidence type="ECO:0000313" key="13">
    <source>
        <dbReference type="EMBL" id="KAJ8925113.1"/>
    </source>
</evidence>
<dbReference type="Gene3D" id="1.20.5.300">
    <property type="match status" value="1"/>
</dbReference>
<gene>
    <name evidence="13" type="ORF">NQ315_001294</name>
</gene>
<dbReference type="PANTHER" id="PTHR45638">
    <property type="entry name" value="CYCLIC NUCLEOTIDE-GATED CATION CHANNEL SUBUNIT A"/>
    <property type="match status" value="1"/>
</dbReference>
<dbReference type="PANTHER" id="PTHR45638:SF11">
    <property type="entry name" value="CYCLIC NUCLEOTIDE-GATED CATION CHANNEL SUBUNIT A"/>
    <property type="match status" value="1"/>
</dbReference>
<keyword evidence="14" id="KW-1185">Reference proteome</keyword>
<dbReference type="SUPFAM" id="SSF81324">
    <property type="entry name" value="Voltage-gated potassium channels"/>
    <property type="match status" value="1"/>
</dbReference>
<proteinExistence type="predicted"/>
<feature type="coiled-coil region" evidence="9">
    <location>
        <begin position="746"/>
        <end position="773"/>
    </location>
</feature>
<comment type="subcellular location">
    <subcellularLocation>
        <location evidence="1">Membrane</location>
        <topology evidence="1">Multi-pass membrane protein</topology>
    </subcellularLocation>
</comment>
<evidence type="ECO:0000256" key="9">
    <source>
        <dbReference type="SAM" id="Coils"/>
    </source>
</evidence>
<evidence type="ECO:0000256" key="11">
    <source>
        <dbReference type="SAM" id="Phobius"/>
    </source>
</evidence>
<keyword evidence="5" id="KW-0406">Ion transport</keyword>
<dbReference type="Pfam" id="PF00520">
    <property type="entry name" value="Ion_trans"/>
    <property type="match status" value="1"/>
</dbReference>
<dbReference type="EMBL" id="JANEYG010000002">
    <property type="protein sequence ID" value="KAJ8925113.1"/>
    <property type="molecule type" value="Genomic_DNA"/>
</dbReference>
<comment type="caution">
    <text evidence="13">The sequence shown here is derived from an EMBL/GenBank/DDBJ whole genome shotgun (WGS) entry which is preliminary data.</text>
</comment>
<keyword evidence="3 11" id="KW-0812">Transmembrane</keyword>
<dbReference type="InterPro" id="IPR032406">
    <property type="entry name" value="CLZ_dom"/>
</dbReference>
<keyword evidence="7" id="KW-1071">Ligand-gated ion channel</keyword>
<evidence type="ECO:0000256" key="4">
    <source>
        <dbReference type="ARBA" id="ARBA00022989"/>
    </source>
</evidence>
<dbReference type="InterPro" id="IPR000595">
    <property type="entry name" value="cNMP-bd_dom"/>
</dbReference>
<dbReference type="Gene3D" id="2.60.120.10">
    <property type="entry name" value="Jelly Rolls"/>
    <property type="match status" value="1"/>
</dbReference>
<keyword evidence="9" id="KW-0175">Coiled coil</keyword>
<keyword evidence="6 11" id="KW-0472">Membrane</keyword>
<dbReference type="GO" id="GO:0044877">
    <property type="term" value="F:protein-containing complex binding"/>
    <property type="evidence" value="ECO:0007669"/>
    <property type="project" value="TreeGrafter"/>
</dbReference>
<evidence type="ECO:0000313" key="14">
    <source>
        <dbReference type="Proteomes" id="UP001159042"/>
    </source>
</evidence>
<dbReference type="PROSITE" id="PS50042">
    <property type="entry name" value="CNMP_BINDING_3"/>
    <property type="match status" value="1"/>
</dbReference>
<keyword evidence="4 11" id="KW-1133">Transmembrane helix</keyword>
<feature type="domain" description="Cyclic nucleotide-binding" evidence="12">
    <location>
        <begin position="597"/>
        <end position="699"/>
    </location>
</feature>
<evidence type="ECO:0000259" key="12">
    <source>
        <dbReference type="PROSITE" id="PS50042"/>
    </source>
</evidence>
<dbReference type="SMART" id="SM00100">
    <property type="entry name" value="cNMP"/>
    <property type="match status" value="1"/>
</dbReference>
<dbReference type="FunFam" id="2.60.120.10:FF:000002">
    <property type="entry name" value="Cyclic nucleotide gated channel alpha 1a"/>
    <property type="match status" value="1"/>
</dbReference>
<dbReference type="PROSITE" id="PS00888">
    <property type="entry name" value="CNMP_BINDING_1"/>
    <property type="match status" value="1"/>
</dbReference>
<protein>
    <recommendedName>
        <fullName evidence="12">Cyclic nucleotide-binding domain-containing protein</fullName>
    </recommendedName>
</protein>
<dbReference type="PROSITE" id="PS00889">
    <property type="entry name" value="CNMP_BINDING_2"/>
    <property type="match status" value="1"/>
</dbReference>
<feature type="non-terminal residue" evidence="13">
    <location>
        <position position="1"/>
    </location>
</feature>
<feature type="region of interest" description="Disordered" evidence="10">
    <location>
        <begin position="21"/>
        <end position="52"/>
    </location>
</feature>
<evidence type="ECO:0000256" key="10">
    <source>
        <dbReference type="SAM" id="MobiDB-lite"/>
    </source>
</evidence>
<reference evidence="13 14" key="1">
    <citation type="journal article" date="2023" name="Insect Mol. Biol.">
        <title>Genome sequencing provides insights into the evolution of gene families encoding plant cell wall-degrading enzymes in longhorned beetles.</title>
        <authorList>
            <person name="Shin N.R."/>
            <person name="Okamura Y."/>
            <person name="Kirsch R."/>
            <person name="Pauchet Y."/>
        </authorList>
    </citation>
    <scope>NUCLEOTIDE SEQUENCE [LARGE SCALE GENOMIC DNA]</scope>
    <source>
        <strain evidence="13">EAD_L_NR</strain>
    </source>
</reference>
<evidence type="ECO:0000256" key="3">
    <source>
        <dbReference type="ARBA" id="ARBA00022692"/>
    </source>
</evidence>
<dbReference type="GO" id="GO:0005886">
    <property type="term" value="C:plasma membrane"/>
    <property type="evidence" value="ECO:0007669"/>
    <property type="project" value="TreeGrafter"/>
</dbReference>
<accession>A0AAV8WFI1</accession>
<dbReference type="FunFam" id="1.10.287.630:FF:000001">
    <property type="entry name" value="Cyclic nucleotide-gated channel alpha 3"/>
    <property type="match status" value="1"/>
</dbReference>
<dbReference type="Gene3D" id="1.10.287.630">
    <property type="entry name" value="Helix hairpin bin"/>
    <property type="match status" value="1"/>
</dbReference>
<feature type="transmembrane region" description="Helical" evidence="11">
    <location>
        <begin position="278"/>
        <end position="299"/>
    </location>
</feature>
<feature type="compositionally biased region" description="Low complexity" evidence="10">
    <location>
        <begin position="34"/>
        <end position="47"/>
    </location>
</feature>
<sequence>VCRVPCPAAMWSYVMAAARGDPRRRPGSVFTVQSASSTSSSTAGPGPCRDGLNPTPANNRCFNHYNYQRKNVISRGFSGDELSTNLSRDGSRDVLAEVRVHTPYKERCGSPSETPLQQQQRPVSFRVASVIITEPPGSVSILLSARKSAVYGVGHIIRIIDGASAFSRHSIPAAAPEGMVTVKLNITPSSAGDYDFPDGPHQGRLLSTVRGRLRRVAASLQAAVRFRRFSRGREARPPDWFVDKSHQEEGVEQEDAAEPACWGHHIVVDPALPSHYKWLMVVSLAVLYNVVFVLGRAVFWELNNAVPSLWWTLDCLCDAIYVIDTLVHAHEGYLEQGLLVTDAHKLRAHYVQSKTWRTDLLSLLPTDLAYIWWQPFECSENQVPCSVIVRLNRLFKLPRLWEWFERTETDTNYPNVFRICKVVLAILVLIHWNACLYFAISYAIGFGTDNWVYNIYGSKNSTLARQYIYSFYWSTLTLTTIGETPVPENDAEYLFVVADFLAGVLIFATIVGNIGSMISNMNVARVDFQNRMDGVKQYMAFRKVGRELEARVIRWFAYTWAESGALDEERVLSALPDKLKAEIAIRVHLDTLRKVRIFQDCEPGLLEALVLKLRLQVFSPGDYICRKGDVGKEMYIVKRGRLQVVADDGYTVLATLGAGSVFGEVSVLDIAGNRTGNRRTANVRSLGYSDLFCLAKDDLLVALADYPEARATLTEVGCQLLRKDGLLDEEQFRKARESQDSMSDSIRKLEGAVETLQTRLARLLAEFAASQAKLKQRLSKVESRPEREKDKAQKTLAVPVGRRRIHSFEARREVASFGTRHKTM</sequence>
<evidence type="ECO:0000256" key="1">
    <source>
        <dbReference type="ARBA" id="ARBA00004141"/>
    </source>
</evidence>
<evidence type="ECO:0000256" key="7">
    <source>
        <dbReference type="ARBA" id="ARBA00023286"/>
    </source>
</evidence>
<dbReference type="InterPro" id="IPR014710">
    <property type="entry name" value="RmlC-like_jellyroll"/>
</dbReference>
<feature type="transmembrane region" description="Helical" evidence="11">
    <location>
        <begin position="493"/>
        <end position="515"/>
    </location>
</feature>
<dbReference type="Gene3D" id="1.10.287.70">
    <property type="match status" value="1"/>
</dbReference>
<evidence type="ECO:0000256" key="2">
    <source>
        <dbReference type="ARBA" id="ARBA00022448"/>
    </source>
</evidence>
<dbReference type="GO" id="GO:0017071">
    <property type="term" value="C:intracellular cyclic nucleotide activated cation channel complex"/>
    <property type="evidence" value="ECO:0007669"/>
    <property type="project" value="TreeGrafter"/>
</dbReference>
<dbReference type="Pfam" id="PF16526">
    <property type="entry name" value="CLZ"/>
    <property type="match status" value="1"/>
</dbReference>
<dbReference type="GO" id="GO:0005223">
    <property type="term" value="F:intracellularly cGMP-activated cation channel activity"/>
    <property type="evidence" value="ECO:0007669"/>
    <property type="project" value="TreeGrafter"/>
</dbReference>
<evidence type="ECO:0000256" key="5">
    <source>
        <dbReference type="ARBA" id="ARBA00023065"/>
    </source>
</evidence>
<dbReference type="GO" id="GO:0030553">
    <property type="term" value="F:cGMP binding"/>
    <property type="evidence" value="ECO:0007669"/>
    <property type="project" value="TreeGrafter"/>
</dbReference>
<dbReference type="CDD" id="cd00038">
    <property type="entry name" value="CAP_ED"/>
    <property type="match status" value="1"/>
</dbReference>
<feature type="transmembrane region" description="Helical" evidence="11">
    <location>
        <begin position="422"/>
        <end position="444"/>
    </location>
</feature>
<dbReference type="InterPro" id="IPR005821">
    <property type="entry name" value="Ion_trans_dom"/>
</dbReference>
<keyword evidence="2" id="KW-0813">Transport</keyword>
<dbReference type="FunFam" id="1.20.5.300:FF:000002">
    <property type="entry name" value="Cyclic nucleotide-gated channel alpha 3"/>
    <property type="match status" value="1"/>
</dbReference>